<dbReference type="Pfam" id="PF24696">
    <property type="entry name" value="UGSC"/>
    <property type="match status" value="1"/>
</dbReference>
<evidence type="ECO:0000313" key="2">
    <source>
        <dbReference type="EMBL" id="SVA37375.1"/>
    </source>
</evidence>
<protein>
    <recommendedName>
        <fullName evidence="1">UGSC-like domain-containing protein</fullName>
    </recommendedName>
</protein>
<accession>A0A381VAI5</accession>
<feature type="domain" description="UGSC-like" evidence="1">
    <location>
        <begin position="11"/>
        <end position="99"/>
    </location>
</feature>
<name>A0A381VAI5_9ZZZZ</name>
<organism evidence="2">
    <name type="scientific">marine metagenome</name>
    <dbReference type="NCBI Taxonomy" id="408172"/>
    <lineage>
        <taxon>unclassified sequences</taxon>
        <taxon>metagenomes</taxon>
        <taxon>ecological metagenomes</taxon>
    </lineage>
</organism>
<sequence length="100" mass="10983">MVRSANAQYLLVDPTTSPVVPTFVPAPRLTDINSKRLGLIDDSKENAKELLEIIADVMEEKFGVESVYYHRKPSASKPADPEVISDMTNECDYAIVAIGS</sequence>
<dbReference type="EMBL" id="UINC01008297">
    <property type="protein sequence ID" value="SVA37375.1"/>
    <property type="molecule type" value="Genomic_DNA"/>
</dbReference>
<reference evidence="2" key="1">
    <citation type="submission" date="2018-05" db="EMBL/GenBank/DDBJ databases">
        <authorList>
            <person name="Lanie J.A."/>
            <person name="Ng W.-L."/>
            <person name="Kazmierczak K.M."/>
            <person name="Andrzejewski T.M."/>
            <person name="Davidsen T.M."/>
            <person name="Wayne K.J."/>
            <person name="Tettelin H."/>
            <person name="Glass J.I."/>
            <person name="Rusch D."/>
            <person name="Podicherti R."/>
            <person name="Tsui H.-C.T."/>
            <person name="Winkler M.E."/>
        </authorList>
    </citation>
    <scope>NUCLEOTIDE SEQUENCE</scope>
</reference>
<evidence type="ECO:0000259" key="1">
    <source>
        <dbReference type="Pfam" id="PF24696"/>
    </source>
</evidence>
<dbReference type="AlphaFoldDB" id="A0A381VAI5"/>
<dbReference type="InterPro" id="IPR057767">
    <property type="entry name" value="UGSC-like_dom"/>
</dbReference>
<proteinExistence type="predicted"/>
<gene>
    <name evidence="2" type="ORF">METZ01_LOCUS90229</name>
</gene>